<evidence type="ECO:0000313" key="1">
    <source>
        <dbReference type="EMBL" id="TWT33932.1"/>
    </source>
</evidence>
<accession>A0A5C5V835</accession>
<evidence type="ECO:0000313" key="2">
    <source>
        <dbReference type="Proteomes" id="UP000316714"/>
    </source>
</evidence>
<proteinExistence type="predicted"/>
<protein>
    <submittedName>
        <fullName evidence="1">Uncharacterized protein</fullName>
    </submittedName>
</protein>
<organism evidence="1 2">
    <name type="scientific">Posidoniimonas corsicana</name>
    <dbReference type="NCBI Taxonomy" id="1938618"/>
    <lineage>
        <taxon>Bacteria</taxon>
        <taxon>Pseudomonadati</taxon>
        <taxon>Planctomycetota</taxon>
        <taxon>Planctomycetia</taxon>
        <taxon>Pirellulales</taxon>
        <taxon>Lacipirellulaceae</taxon>
        <taxon>Posidoniimonas</taxon>
    </lineage>
</organism>
<dbReference type="RefSeq" id="WP_146566952.1">
    <property type="nucleotide sequence ID" value="NZ_SIHJ01000002.1"/>
</dbReference>
<sequence>MASGDPQQALQLAEEYFSAEDDRFLNALRDVTDAELIAPLADAWKVDPRPWAHEQKLLFFRLDPDRVGHQPIVKRLFKQAEEDGDDQVLAAAASLFDRLVRHRVSTRNCYDWRSRAFWTEEYLEAECGKLPNTAARTREGINPFTGQPVTFHLPPPPVDAIYFSYATRYYLQRRAWRYYKRLARQGAERYLTACRELLLAYTDDDLDTGPRILDSRTLLQAAFGEHPALRFGRDRVTLAEGGSLSQLTAAPRRPEHWQAPAAFDVLIDLARRSRSRLVRVWAMQLTERHHAERVANLPVEVLLELILSEDPDVQRFAETLLEDNPAIDRLPIETWLRLIDEAGPNALPAICTAMSERGTTRDLNLSECVDLAVREPSAAARLGLNELKTRIPASEYELDQVARLADTACDALAGEAADWALSYVGSRQEYDRDHVSRFFDSLRPAARRSAWAWLESDDCPGRDDPVLFCRLLETPYDELKLRVIDLLEQRNLPGEARGGLTAVWTAVLLGVHRGGRQKLAAVRQLAAALRQSPQRADDLVPVLAVAARSIRKPESRAALAAVVGSTLAEPALADAVQRLLPELRIVPAEATA</sequence>
<dbReference type="OrthoDB" id="274195at2"/>
<dbReference type="SUPFAM" id="SSF48371">
    <property type="entry name" value="ARM repeat"/>
    <property type="match status" value="1"/>
</dbReference>
<dbReference type="AlphaFoldDB" id="A0A5C5V835"/>
<name>A0A5C5V835_9BACT</name>
<dbReference type="EMBL" id="SIHJ01000002">
    <property type="protein sequence ID" value="TWT33932.1"/>
    <property type="molecule type" value="Genomic_DNA"/>
</dbReference>
<reference evidence="1 2" key="1">
    <citation type="submission" date="2019-02" db="EMBL/GenBank/DDBJ databases">
        <title>Deep-cultivation of Planctomycetes and their phenomic and genomic characterization uncovers novel biology.</title>
        <authorList>
            <person name="Wiegand S."/>
            <person name="Jogler M."/>
            <person name="Boedeker C."/>
            <person name="Pinto D."/>
            <person name="Vollmers J."/>
            <person name="Rivas-Marin E."/>
            <person name="Kohn T."/>
            <person name="Peeters S.H."/>
            <person name="Heuer A."/>
            <person name="Rast P."/>
            <person name="Oberbeckmann S."/>
            <person name="Bunk B."/>
            <person name="Jeske O."/>
            <person name="Meyerdierks A."/>
            <person name="Storesund J.E."/>
            <person name="Kallscheuer N."/>
            <person name="Luecker S."/>
            <person name="Lage O.M."/>
            <person name="Pohl T."/>
            <person name="Merkel B.J."/>
            <person name="Hornburger P."/>
            <person name="Mueller R.-W."/>
            <person name="Bruemmer F."/>
            <person name="Labrenz M."/>
            <person name="Spormann A.M."/>
            <person name="Op Den Camp H."/>
            <person name="Overmann J."/>
            <person name="Amann R."/>
            <person name="Jetten M.S.M."/>
            <person name="Mascher T."/>
            <person name="Medema M.H."/>
            <person name="Devos D.P."/>
            <person name="Kaster A.-K."/>
            <person name="Ovreas L."/>
            <person name="Rohde M."/>
            <person name="Galperin M.Y."/>
            <person name="Jogler C."/>
        </authorList>
    </citation>
    <scope>NUCLEOTIDE SEQUENCE [LARGE SCALE GENOMIC DNA]</scope>
    <source>
        <strain evidence="1 2">KOR34</strain>
    </source>
</reference>
<gene>
    <name evidence="1" type="ORF">KOR34_37680</name>
</gene>
<dbReference type="Proteomes" id="UP000316714">
    <property type="component" value="Unassembled WGS sequence"/>
</dbReference>
<dbReference type="InterPro" id="IPR016024">
    <property type="entry name" value="ARM-type_fold"/>
</dbReference>
<comment type="caution">
    <text evidence="1">The sequence shown here is derived from an EMBL/GenBank/DDBJ whole genome shotgun (WGS) entry which is preliminary data.</text>
</comment>
<keyword evidence="2" id="KW-1185">Reference proteome</keyword>